<dbReference type="Pfam" id="PF10617">
    <property type="entry name" value="DUF2474"/>
    <property type="match status" value="1"/>
</dbReference>
<dbReference type="Proteomes" id="UP001493153">
    <property type="component" value="Plasmid megaplasmid"/>
</dbReference>
<protein>
    <submittedName>
        <fullName evidence="2">DUF2474 domain-containing protein</fullName>
    </submittedName>
</protein>
<gene>
    <name evidence="2" type="ORF">IHE29_01605</name>
</gene>
<accession>A0ABZ2PT59</accession>
<keyword evidence="1" id="KW-0812">Transmembrane</keyword>
<evidence type="ECO:0000313" key="2">
    <source>
        <dbReference type="EMBL" id="WXK38047.1"/>
    </source>
</evidence>
<evidence type="ECO:0000256" key="1">
    <source>
        <dbReference type="SAM" id="Phobius"/>
    </source>
</evidence>
<feature type="transmembrane region" description="Helical" evidence="1">
    <location>
        <begin position="16"/>
        <end position="37"/>
    </location>
</feature>
<organism evidence="2 3">
    <name type="scientific">Mycetohabitans rhizoxinica</name>
    <dbReference type="NCBI Taxonomy" id="412963"/>
    <lineage>
        <taxon>Bacteria</taxon>
        <taxon>Pseudomonadati</taxon>
        <taxon>Pseudomonadota</taxon>
        <taxon>Betaproteobacteria</taxon>
        <taxon>Burkholderiales</taxon>
        <taxon>Burkholderiaceae</taxon>
        <taxon>Mycetohabitans</taxon>
    </lineage>
</organism>
<reference evidence="2 3" key="1">
    <citation type="submission" date="2020-09" db="EMBL/GenBank/DDBJ databases">
        <title>Genome sequences of Mycetohabitans spp.</title>
        <authorList>
            <person name="Carter M.E."/>
            <person name="Carpenter S.C.D."/>
            <person name="Bogdanove A.J."/>
        </authorList>
    </citation>
    <scope>NUCLEOTIDE SEQUENCE [LARGE SCALE GENOMIC DNA]</scope>
    <source>
        <strain evidence="2 3">B12</strain>
        <plasmid evidence="2 3">megaplasmid</plasmid>
    </source>
</reference>
<evidence type="ECO:0000313" key="3">
    <source>
        <dbReference type="Proteomes" id="UP001493153"/>
    </source>
</evidence>
<dbReference type="EMBL" id="CP062175">
    <property type="protein sequence ID" value="WXK38047.1"/>
    <property type="molecule type" value="Genomic_DNA"/>
</dbReference>
<geneLocation type="plasmid" evidence="2 3">
    <name>megaplasmid</name>
</geneLocation>
<keyword evidence="1" id="KW-1133">Transmembrane helix</keyword>
<keyword evidence="3" id="KW-1185">Reference proteome</keyword>
<dbReference type="RefSeq" id="WP_338910205.1">
    <property type="nucleotide sequence ID" value="NZ_CP062175.1"/>
</dbReference>
<keyword evidence="2" id="KW-0614">Plasmid</keyword>
<keyword evidence="1" id="KW-0472">Membrane</keyword>
<sequence>MQKPPRNRVPTWATRLAWLIALWTASVTALAVVAGVLRLAMHAAGLSA</sequence>
<dbReference type="InterPro" id="IPR018895">
    <property type="entry name" value="DUF2474"/>
</dbReference>
<proteinExistence type="predicted"/>
<name>A0ABZ2PT59_9BURK</name>